<reference evidence="2 3" key="1">
    <citation type="submission" date="2018-02" db="EMBL/GenBank/DDBJ databases">
        <title>Genomic analysis of the strain RR4-38 isolated from a seawater recirculating aquaculture system.</title>
        <authorList>
            <person name="Kim Y.-S."/>
            <person name="Jang Y.H."/>
            <person name="Kim K.-H."/>
        </authorList>
    </citation>
    <scope>NUCLEOTIDE SEQUENCE [LARGE SCALE GENOMIC DNA]</scope>
    <source>
        <strain evidence="2 3">RR4-38</strain>
    </source>
</reference>
<keyword evidence="1" id="KW-1133">Transmembrane helix</keyword>
<keyword evidence="2" id="KW-0067">ATP-binding</keyword>
<feature type="transmembrane region" description="Helical" evidence="1">
    <location>
        <begin position="342"/>
        <end position="364"/>
    </location>
</feature>
<organism evidence="2 3">
    <name type="scientific">Pukyongia salina</name>
    <dbReference type="NCBI Taxonomy" id="2094025"/>
    <lineage>
        <taxon>Bacteria</taxon>
        <taxon>Pseudomonadati</taxon>
        <taxon>Bacteroidota</taxon>
        <taxon>Flavobacteriia</taxon>
        <taxon>Flavobacteriales</taxon>
        <taxon>Flavobacteriaceae</taxon>
        <taxon>Pukyongia</taxon>
    </lineage>
</organism>
<keyword evidence="2" id="KW-0347">Helicase</keyword>
<sequence>MQEAAEKKSELKKSCINCGAEMLYAPGTTELQCEYCGYSQQIPPNESGFQELELNTYLDSLGHHSHSQAILMLQCKNCGANQHIEEHYKSLHCVYCNSPLIIEDAQKEEWILPGAVLPFQIDQKSAHRIFQKWVKGLWWAPNKLKKASLDPQNTKGLYSPYWTFDAQLYANYVGQRGDYYYVSVPYTTTVNGKTVTRMRQERRTRWTPASGSISGFVDDTLIKASTQRSGVIPRKVARWDLSKLVPFDSSYLSGFVTEKYTIPLKDGHLDAEKEAERIADRWARRDIGGDTQRIHSIDMRLTEQTFKHILLPVYISAYRYKGKRYNFFVNGQSGVLSGQRPYSFWKIFLFVLMIIAILSVIVFFTNQG</sequence>
<dbReference type="AlphaFoldDB" id="A0A2S0I0B2"/>
<accession>A0A2S0I0B2</accession>
<protein>
    <submittedName>
        <fullName evidence="2">DNA helicase PriA</fullName>
    </submittedName>
</protein>
<dbReference type="RefSeq" id="WP_105217574.1">
    <property type="nucleotide sequence ID" value="NZ_CP027062.1"/>
</dbReference>
<evidence type="ECO:0000313" key="3">
    <source>
        <dbReference type="Proteomes" id="UP000238442"/>
    </source>
</evidence>
<gene>
    <name evidence="2" type="ORF">C5O00_04755</name>
</gene>
<name>A0A2S0I0B2_9FLAO</name>
<keyword evidence="2" id="KW-0378">Hydrolase</keyword>
<keyword evidence="1" id="KW-0812">Transmembrane</keyword>
<dbReference type="Proteomes" id="UP000238442">
    <property type="component" value="Chromosome"/>
</dbReference>
<proteinExistence type="predicted"/>
<keyword evidence="2" id="KW-0547">Nucleotide-binding</keyword>
<dbReference type="KEGG" id="aue:C5O00_04755"/>
<dbReference type="OrthoDB" id="3182597at2"/>
<keyword evidence="3" id="KW-1185">Reference proteome</keyword>
<dbReference type="GO" id="GO:0004386">
    <property type="term" value="F:helicase activity"/>
    <property type="evidence" value="ECO:0007669"/>
    <property type="project" value="UniProtKB-KW"/>
</dbReference>
<dbReference type="EMBL" id="CP027062">
    <property type="protein sequence ID" value="AVI52335.1"/>
    <property type="molecule type" value="Genomic_DNA"/>
</dbReference>
<keyword evidence="1" id="KW-0472">Membrane</keyword>
<evidence type="ECO:0000256" key="1">
    <source>
        <dbReference type="SAM" id="Phobius"/>
    </source>
</evidence>
<evidence type="ECO:0000313" key="2">
    <source>
        <dbReference type="EMBL" id="AVI52335.1"/>
    </source>
</evidence>